<evidence type="ECO:0008006" key="3">
    <source>
        <dbReference type="Google" id="ProtNLM"/>
    </source>
</evidence>
<evidence type="ECO:0000313" key="2">
    <source>
        <dbReference type="Proteomes" id="UP000272400"/>
    </source>
</evidence>
<gene>
    <name evidence="1" type="ORF">EDD29_2876</name>
</gene>
<keyword evidence="2" id="KW-1185">Reference proteome</keyword>
<dbReference type="OrthoDB" id="4238587at2"/>
<dbReference type="RefSeq" id="WP_123664853.1">
    <property type="nucleotide sequence ID" value="NZ_RJKE01000001.1"/>
</dbReference>
<name>A0A3N1CVK7_9ACTN</name>
<dbReference type="AlphaFoldDB" id="A0A3N1CVK7"/>
<organism evidence="1 2">
    <name type="scientific">Actinocorallia herbida</name>
    <dbReference type="NCBI Taxonomy" id="58109"/>
    <lineage>
        <taxon>Bacteria</taxon>
        <taxon>Bacillati</taxon>
        <taxon>Actinomycetota</taxon>
        <taxon>Actinomycetes</taxon>
        <taxon>Streptosporangiales</taxon>
        <taxon>Thermomonosporaceae</taxon>
        <taxon>Actinocorallia</taxon>
    </lineage>
</organism>
<comment type="caution">
    <text evidence="1">The sequence shown here is derived from an EMBL/GenBank/DDBJ whole genome shotgun (WGS) entry which is preliminary data.</text>
</comment>
<evidence type="ECO:0000313" key="1">
    <source>
        <dbReference type="EMBL" id="ROO85333.1"/>
    </source>
</evidence>
<dbReference type="EMBL" id="RJKE01000001">
    <property type="protein sequence ID" value="ROO85333.1"/>
    <property type="molecule type" value="Genomic_DNA"/>
</dbReference>
<proteinExistence type="predicted"/>
<dbReference type="Proteomes" id="UP000272400">
    <property type="component" value="Unassembled WGS sequence"/>
</dbReference>
<accession>A0A3N1CVK7</accession>
<sequence>MRSRGRRRRPQPRPSIRPRRFAAVLVPSLALGGVLAAAVGQGALAASFAVSGRDMKVSADRIEGTGYVTYPSVARSADGTEHAVTVLAVKTARVRALCQSSVLDTPLGRYVLRLSAAPDGPPVRVSDLALSATSIDADLGFTSLQLNRDAASLDAVPGYSGAPGHYGIQALGFAVTNVRVRSWSVFSSSIHVKGLRLAVGRDEAECF</sequence>
<protein>
    <recommendedName>
        <fullName evidence="3">Cholesterol esterase</fullName>
    </recommendedName>
</protein>
<reference evidence="1 2" key="1">
    <citation type="submission" date="2018-11" db="EMBL/GenBank/DDBJ databases">
        <title>Sequencing the genomes of 1000 actinobacteria strains.</title>
        <authorList>
            <person name="Klenk H.-P."/>
        </authorList>
    </citation>
    <scope>NUCLEOTIDE SEQUENCE [LARGE SCALE GENOMIC DNA]</scope>
    <source>
        <strain evidence="1 2">DSM 44254</strain>
    </source>
</reference>
<dbReference type="Pfam" id="PF19741">
    <property type="entry name" value="DUF6230"/>
    <property type="match status" value="1"/>
</dbReference>
<dbReference type="InterPro" id="IPR046198">
    <property type="entry name" value="DUF6230"/>
</dbReference>